<dbReference type="EMBL" id="OU466862">
    <property type="protein sequence ID" value="CAH2069409.1"/>
    <property type="molecule type" value="Genomic_DNA"/>
</dbReference>
<evidence type="ECO:0000259" key="8">
    <source>
        <dbReference type="PROSITE" id="PS50303"/>
    </source>
</evidence>
<keyword evidence="2" id="KW-0963">Cytoplasm</keyword>
<evidence type="ECO:0000256" key="7">
    <source>
        <dbReference type="SAM" id="MobiDB-lite"/>
    </source>
</evidence>
<dbReference type="InterPro" id="IPR033133">
    <property type="entry name" value="PUM-HD"/>
</dbReference>
<dbReference type="Gene3D" id="1.25.10.10">
    <property type="entry name" value="Leucine-rich Repeat Variant"/>
    <property type="match status" value="1"/>
</dbReference>
<dbReference type="Pfam" id="PF00806">
    <property type="entry name" value="PUF"/>
    <property type="match status" value="4"/>
</dbReference>
<dbReference type="InterPro" id="IPR001313">
    <property type="entry name" value="Pumilio_RNA-bd_rpt"/>
</dbReference>
<evidence type="ECO:0000313" key="10">
    <source>
        <dbReference type="Proteomes" id="UP000836841"/>
    </source>
</evidence>
<feature type="region of interest" description="Disordered" evidence="7">
    <location>
        <begin position="22"/>
        <end position="90"/>
    </location>
</feature>
<evidence type="ECO:0000256" key="3">
    <source>
        <dbReference type="ARBA" id="ARBA00022737"/>
    </source>
</evidence>
<dbReference type="Proteomes" id="UP000836841">
    <property type="component" value="Chromosome 6"/>
</dbReference>
<accession>A0AAU9SIV4</accession>
<evidence type="ECO:0000256" key="1">
    <source>
        <dbReference type="ARBA" id="ARBA00004496"/>
    </source>
</evidence>
<organism evidence="9 10">
    <name type="scientific">Thlaspi arvense</name>
    <name type="common">Field penny-cress</name>
    <dbReference type="NCBI Taxonomy" id="13288"/>
    <lineage>
        <taxon>Eukaryota</taxon>
        <taxon>Viridiplantae</taxon>
        <taxon>Streptophyta</taxon>
        <taxon>Embryophyta</taxon>
        <taxon>Tracheophyta</taxon>
        <taxon>Spermatophyta</taxon>
        <taxon>Magnoliopsida</taxon>
        <taxon>eudicotyledons</taxon>
        <taxon>Gunneridae</taxon>
        <taxon>Pentapetalae</taxon>
        <taxon>rosids</taxon>
        <taxon>malvids</taxon>
        <taxon>Brassicales</taxon>
        <taxon>Brassicaceae</taxon>
        <taxon>Thlaspideae</taxon>
        <taxon>Thlaspi</taxon>
    </lineage>
</organism>
<evidence type="ECO:0000313" key="9">
    <source>
        <dbReference type="EMBL" id="CAH2069409.1"/>
    </source>
</evidence>
<dbReference type="SUPFAM" id="SSF48371">
    <property type="entry name" value="ARM repeat"/>
    <property type="match status" value="1"/>
</dbReference>
<dbReference type="AlphaFoldDB" id="A0AAU9SIV4"/>
<sequence>MANDDRLTMSEMLNSLQHLRLSAATEESPTVPPPPRDTHVNIPPPRDTHINIRPPPRGTHVNIRSPPRDTNVNIPPPRDTHVNIPPPPRDDQPQINSFPVGFFAPSNRQELEMCLQVLFILMTKSENEDDAVPFKDMISNLDITELQGMASLLTSDSDYFLEIAKNRNGSKRLQKLLGKSSDADAFFSAAILSRFFHVMTDKHASHVARQGLQVFDDEKKEAMYEYTLDHALHLARDRYGCIALNETITDLDHPFYRNYLLDIVVHNAHWLSYDDSGNFVVQHVLKLNDLRCTYNIAAKLDGHCVDLASQKYGSYIVERLLETDESRLVVVVELLECNDHKLLRLARGEYGNFVVGKALRLTQEEVMVRPYLLWGLVHKLMRLRSLLGRSRGSNVAAILDSICEALSQ</sequence>
<dbReference type="GO" id="GO:0006417">
    <property type="term" value="P:regulation of translation"/>
    <property type="evidence" value="ECO:0007669"/>
    <property type="project" value="UniProtKB-KW"/>
</dbReference>
<dbReference type="InterPro" id="IPR011989">
    <property type="entry name" value="ARM-like"/>
</dbReference>
<dbReference type="PROSITE" id="PS50302">
    <property type="entry name" value="PUM"/>
    <property type="match status" value="2"/>
</dbReference>
<evidence type="ECO:0000256" key="5">
    <source>
        <dbReference type="ARBA" id="ARBA00022884"/>
    </source>
</evidence>
<comment type="subcellular location">
    <subcellularLocation>
        <location evidence="1">Cytoplasm</location>
    </subcellularLocation>
</comment>
<keyword evidence="4" id="KW-0810">Translation regulation</keyword>
<dbReference type="PANTHER" id="PTHR12537:SF137">
    <property type="entry name" value="PUMILIO HOMOLOG 16-RELATED"/>
    <property type="match status" value="1"/>
</dbReference>
<evidence type="ECO:0000256" key="4">
    <source>
        <dbReference type="ARBA" id="ARBA00022845"/>
    </source>
</evidence>
<dbReference type="PROSITE" id="PS50303">
    <property type="entry name" value="PUM_HD"/>
    <property type="match status" value="1"/>
</dbReference>
<keyword evidence="5" id="KW-0694">RNA-binding</keyword>
<feature type="domain" description="PUM-HD" evidence="8">
    <location>
        <begin position="55"/>
        <end position="403"/>
    </location>
</feature>
<dbReference type="SMART" id="SM00025">
    <property type="entry name" value="Pumilio"/>
    <property type="match status" value="5"/>
</dbReference>
<feature type="repeat" description="Pumilio" evidence="6">
    <location>
        <begin position="299"/>
        <end position="336"/>
    </location>
</feature>
<gene>
    <name evidence="9" type="ORF">TAV2_LOCUS19986</name>
</gene>
<protein>
    <recommendedName>
        <fullName evidence="8">PUM-HD domain-containing protein</fullName>
    </recommendedName>
</protein>
<dbReference type="PANTHER" id="PTHR12537">
    <property type="entry name" value="RNA BINDING PROTEIN PUMILIO-RELATED"/>
    <property type="match status" value="1"/>
</dbReference>
<proteinExistence type="predicted"/>
<keyword evidence="3" id="KW-0677">Repeat</keyword>
<dbReference type="InterPro" id="IPR016024">
    <property type="entry name" value="ARM-type_fold"/>
</dbReference>
<name>A0AAU9SIV4_THLAR</name>
<evidence type="ECO:0000256" key="2">
    <source>
        <dbReference type="ARBA" id="ARBA00022490"/>
    </source>
</evidence>
<reference evidence="9 10" key="1">
    <citation type="submission" date="2022-03" db="EMBL/GenBank/DDBJ databases">
        <authorList>
            <person name="Nunn A."/>
            <person name="Chopra R."/>
            <person name="Nunn A."/>
            <person name="Contreras Garrido A."/>
        </authorList>
    </citation>
    <scope>NUCLEOTIDE SEQUENCE [LARGE SCALE GENOMIC DNA]</scope>
</reference>
<dbReference type="GO" id="GO:0003729">
    <property type="term" value="F:mRNA binding"/>
    <property type="evidence" value="ECO:0007669"/>
    <property type="project" value="TreeGrafter"/>
</dbReference>
<feature type="repeat" description="Pumilio" evidence="6">
    <location>
        <begin position="151"/>
        <end position="193"/>
    </location>
</feature>
<keyword evidence="10" id="KW-1185">Reference proteome</keyword>
<dbReference type="GO" id="GO:0005737">
    <property type="term" value="C:cytoplasm"/>
    <property type="evidence" value="ECO:0007669"/>
    <property type="project" value="UniProtKB-SubCell"/>
</dbReference>
<evidence type="ECO:0000256" key="6">
    <source>
        <dbReference type="PROSITE-ProRule" id="PRU00317"/>
    </source>
</evidence>